<sequence>MEKKQEHLNNISSLSPEARVEYTVQQELNRLSNENLNLKELLEKLEKNERKLKKQLRIYMKKVQELEASLAATQNRTKHELTRQVTLQRKEKDFEGMLEYVKEDEARLIKTLITDIRPGSVSATVPCLPAYILFMCIRAGPGSDRLPVGSRRGGEFCRTGDLSTPCRPGSEFCAVPPQAFMTQNTAKQNEHCLKNFDLAEYRQILSDLSIQIYQQLIKVAEGIIQPMIVSAMLESESIPSLAGVKPMGYRNRSSSMDTDADGPTSYTLQGLIRQLAQFNGTMRDHGMDPEIAGQVVRQLFHLINAVTLNNLLLRKDVCSWSTGMQLRYNTSQLEEWLRANNLFQSKAAATLEPIIQAAQLLQVKKKTSQDAEAICSLCTALTVQQIVKILNLYTPLNEFEERVTVSFIRNIQVSPPLMIRTFMVEPGRLLAASVFLISLGPDSVLWFLVPDPVLWFLIQFSGSWSLIQFSGS</sequence>
<accession>A0A3Q2Q634</accession>
<dbReference type="Pfam" id="PF01843">
    <property type="entry name" value="DIL"/>
    <property type="match status" value="1"/>
</dbReference>
<keyword evidence="4" id="KW-1185">Reference proteome</keyword>
<organism evidence="3 4">
    <name type="scientific">Fundulus heteroclitus</name>
    <name type="common">Killifish</name>
    <name type="synonym">Mummichog</name>
    <dbReference type="NCBI Taxonomy" id="8078"/>
    <lineage>
        <taxon>Eukaryota</taxon>
        <taxon>Metazoa</taxon>
        <taxon>Chordata</taxon>
        <taxon>Craniata</taxon>
        <taxon>Vertebrata</taxon>
        <taxon>Euteleostomi</taxon>
        <taxon>Actinopterygii</taxon>
        <taxon>Neopterygii</taxon>
        <taxon>Teleostei</taxon>
        <taxon>Neoteleostei</taxon>
        <taxon>Acanthomorphata</taxon>
        <taxon>Ovalentaria</taxon>
        <taxon>Atherinomorphae</taxon>
        <taxon>Cyprinodontiformes</taxon>
        <taxon>Fundulidae</taxon>
        <taxon>Fundulus</taxon>
    </lineage>
</organism>
<feature type="coiled-coil region" evidence="1">
    <location>
        <begin position="24"/>
        <end position="76"/>
    </location>
</feature>
<dbReference type="Proteomes" id="UP000265000">
    <property type="component" value="Unplaced"/>
</dbReference>
<evidence type="ECO:0000313" key="4">
    <source>
        <dbReference type="Proteomes" id="UP000265000"/>
    </source>
</evidence>
<dbReference type="AlphaFoldDB" id="A0A3Q2Q634"/>
<evidence type="ECO:0000259" key="2">
    <source>
        <dbReference type="PROSITE" id="PS51126"/>
    </source>
</evidence>
<protein>
    <recommendedName>
        <fullName evidence="2">Dilute domain-containing protein</fullName>
    </recommendedName>
</protein>
<dbReference type="STRING" id="8078.ENSFHEP00000022233"/>
<reference evidence="3" key="1">
    <citation type="submission" date="2025-08" db="UniProtKB">
        <authorList>
            <consortium name="Ensembl"/>
        </authorList>
    </citation>
    <scope>IDENTIFICATION</scope>
</reference>
<dbReference type="InterPro" id="IPR002710">
    <property type="entry name" value="Dilute_dom"/>
</dbReference>
<dbReference type="GeneTree" id="ENSGT00940000155402"/>
<dbReference type="SMART" id="SM01132">
    <property type="entry name" value="DIL"/>
    <property type="match status" value="1"/>
</dbReference>
<dbReference type="PROSITE" id="PS51126">
    <property type="entry name" value="DILUTE"/>
    <property type="match status" value="1"/>
</dbReference>
<name>A0A3Q2Q634_FUNHE</name>
<dbReference type="PANTHER" id="PTHR16027">
    <property type="entry name" value="DILUTE DOMAIN-CONTAINING PROTEIN YPR089W"/>
    <property type="match status" value="1"/>
</dbReference>
<proteinExistence type="predicted"/>
<reference evidence="3" key="2">
    <citation type="submission" date="2025-09" db="UniProtKB">
        <authorList>
            <consortium name="Ensembl"/>
        </authorList>
    </citation>
    <scope>IDENTIFICATION</scope>
</reference>
<keyword evidence="1" id="KW-0175">Coiled coil</keyword>
<dbReference type="InterPro" id="IPR052072">
    <property type="entry name" value="Vascular_dev_regulator"/>
</dbReference>
<feature type="domain" description="Dilute" evidence="2">
    <location>
        <begin position="178"/>
        <end position="420"/>
    </location>
</feature>
<dbReference type="Ensembl" id="ENSFHET00000013454.1">
    <property type="protein sequence ID" value="ENSFHEP00000022233.1"/>
    <property type="gene ID" value="ENSFHEG00000002451.1"/>
</dbReference>
<evidence type="ECO:0000313" key="3">
    <source>
        <dbReference type="Ensembl" id="ENSFHEP00000022233.1"/>
    </source>
</evidence>
<evidence type="ECO:0000256" key="1">
    <source>
        <dbReference type="SAM" id="Coils"/>
    </source>
</evidence>
<dbReference type="PANTHER" id="PTHR16027:SF6">
    <property type="entry name" value="DILUTE DOMAIN-CONTAINING PROTEIN"/>
    <property type="match status" value="1"/>
</dbReference>
<dbReference type="GO" id="GO:0051020">
    <property type="term" value="F:GTPase binding"/>
    <property type="evidence" value="ECO:0007669"/>
    <property type="project" value="TreeGrafter"/>
</dbReference>